<gene>
    <name evidence="3" type="ORF">BTN85_2020</name>
</gene>
<name>A0A1Q6DSL4_METT1</name>
<keyword evidence="1" id="KW-0472">Membrane</keyword>
<dbReference type="InterPro" id="IPR008969">
    <property type="entry name" value="CarboxyPept-like_regulatory"/>
</dbReference>
<dbReference type="Proteomes" id="UP000185744">
    <property type="component" value="Unassembled WGS sequence"/>
</dbReference>
<dbReference type="InterPro" id="IPR006626">
    <property type="entry name" value="PbH1"/>
</dbReference>
<evidence type="ECO:0000313" key="4">
    <source>
        <dbReference type="Proteomes" id="UP000185744"/>
    </source>
</evidence>
<reference evidence="3" key="1">
    <citation type="submission" date="2016-12" db="EMBL/GenBank/DDBJ databases">
        <title>Discovery of methanogenic haloarchaea.</title>
        <authorList>
            <person name="Sorokin D.Y."/>
            <person name="Makarova K.S."/>
            <person name="Abbas B."/>
            <person name="Ferrer M."/>
            <person name="Golyshin P.N."/>
        </authorList>
    </citation>
    <scope>NUCLEOTIDE SEQUENCE [LARGE SCALE GENOMIC DNA]</scope>
    <source>
        <strain evidence="3">HMET1</strain>
    </source>
</reference>
<dbReference type="SUPFAM" id="SSF51126">
    <property type="entry name" value="Pectin lyase-like"/>
    <property type="match status" value="1"/>
</dbReference>
<proteinExistence type="predicted"/>
<keyword evidence="1" id="KW-0812">Transmembrane</keyword>
<accession>A0A1Q6DSL4</accession>
<comment type="caution">
    <text evidence="3">The sequence shown here is derived from an EMBL/GenBank/DDBJ whole genome shotgun (WGS) entry which is preliminary data.</text>
</comment>
<evidence type="ECO:0000313" key="3">
    <source>
        <dbReference type="EMBL" id="OKY77370.1"/>
    </source>
</evidence>
<dbReference type="SMART" id="SM00710">
    <property type="entry name" value="PbH1"/>
    <property type="match status" value="4"/>
</dbReference>
<feature type="transmembrane region" description="Helical" evidence="1">
    <location>
        <begin position="1714"/>
        <end position="1732"/>
    </location>
</feature>
<dbReference type="InterPro" id="IPR011050">
    <property type="entry name" value="Pectin_lyase_fold/virulence"/>
</dbReference>
<dbReference type="Gene3D" id="2.60.40.1120">
    <property type="entry name" value="Carboxypeptidase-like, regulatory domain"/>
    <property type="match status" value="2"/>
</dbReference>
<dbReference type="Pfam" id="PF13620">
    <property type="entry name" value="CarboxypepD_reg"/>
    <property type="match status" value="1"/>
</dbReference>
<keyword evidence="3" id="KW-0449">Lipoprotein</keyword>
<sequence length="1738" mass="188187">MNDSRKRLIAIVSSIALVISVFSLITLAPAQAQDAGADIPQYSTDYTASSADWVVGNASQANASGSDNVVNSIYNATTNSSFSSDSVIFVNSTYNDSYEQFPIPVDVDNVTIVSMEGPSGTVIDVSEKNNAFLVSGSNAIIKGFNIKNVGADAILAENSSNNLTVTYNEIFNVTNGFGGIQVKSDSVLIKYNVIENCTYGIGQTSADPNKETNGTEIHHNIIRSTIQGVSGWRAHNMTVSHNEIYVSGADNQYDKDSFSVIRGIDVSKDNVTIENNIIETQAPESGESATDIKVGKAAAVDLNVHYNQLIGEEYGINVVTGYTDTVNATLNYWGASDGPGGVGCGSGSNVSENVSYNPFFKNSEMTVLGSCVAPGVEVELENPGKADTLNISIIPAAADASSNNVYRFGKVDVQVSGTNATITINYDDSDVAGLDEDDLVPQYFDGDEWVECSDYTVNTSANYVEITVNSETTPAVPLTGTAFSVASYDLSVSPDTVIYNDEGVELTGTLTEGGDLLQTQVNYSVYTPEGQQVGYGTTNDGEFTHTQDFVYNDSENTPYEANYTVYVNTNEDPTQSNWEAKFIIQQELNFSWNEADDQPFKYDSTQGFSGKLLDAKGNVIEDYNVTLLRGDKTVEYDNFQDGFFGFTTIINDHANWTLGVTDNTSYVYKYYDVKTEPKEDLNIEFDTENTVARLAEGDYNITITNRTNDKYGLINVTGIQWKQAPDSDDIVGGTLVANGSDSDTGDATWLLFNDSNNNGMVNFTAKPNSTGDIVVDAMYEDPEVETPSTWDASSEYYDRLGTLDPAAKIVAPEDANVMYNKTWDAGIASVDYSNLSTFMDSYGEFVEVTENQTIEVLPINDTDKERLQTEDNRFGEQFKGQSVYLFEFGLRWGEDGDLIGPQQQNGTIEVSVTGAGVAGPDGEVTYNVSELDDLYDNQGGNEYLVPFVPMQDDDYVTAEIKINNSGEIITKTIKKEVTGLTADVLIDGEEQDVITWGTEAEMNAQITKEDNYVNNGFVYLMAYNTSSDSYTKFEVTDARSDFVNDGKYSFNLTDQLWDNISANHDMWFIGYWYEDADNDDQFKKDEVSLAVYKNYTIEPADVYDISVEPEAVTAGIQQENLTMTISDDEGPVTDLVANSSYYTVEVDGEAVTDLEEINASQGKYAIEEVDGENPVFSEEGSHNVTVTTSDNTKTGTGTFNAILPTVEYEITVFDSEGDVYDTFTCMDNFTATAGTNKTYNVSVTAYDINDDPINGSTIADHAYILLGSMDKANFTKLNDSHVNNSDIKLELDVNGSANFTFTPQEPVEVVWKVGEYSDIESNNDSMAVVEEPALVADNPKATIRDAAGGTIPMDELNETIVDLPLGVQSEIMVILQPADQRDADFGSKQVEVLGPVSETAVMSLSEQEDVNDVEGFNGTAQVARLTLTPSGVGEKILNVTISGLGSVENIDVVQSAINLKVNVVSTQLPVVLEVTDEFGNPVADARVDIDGVEAITGSEGKIQLTEDKLSAGETYTASAKKAGYAPGEATFTVEEPEKETLSIDGSSSITIEETATYTLTDEDGEPITGVTVTAGDKTATTNSDGEVQFTYTEAGDVTVTAEKEGYKQATMTTTVEKQTETKDLNLTVETAEGDRKVDNAITFKVTADGEPVEDATISAGEQTATTGSDGTASLTFDNPDDYTVTATKEDETTETTITTYNSDSTTITVQKTPGFTTIAALTGVLAAALILYRKRNIQ</sequence>
<feature type="domain" description="Big-1" evidence="2">
    <location>
        <begin position="1538"/>
        <end position="1618"/>
    </location>
</feature>
<evidence type="ECO:0000256" key="1">
    <source>
        <dbReference type="SAM" id="Phobius"/>
    </source>
</evidence>
<dbReference type="SUPFAM" id="SSF49464">
    <property type="entry name" value="Carboxypeptidase regulatory domain-like"/>
    <property type="match status" value="2"/>
</dbReference>
<dbReference type="PROSITE" id="PS51127">
    <property type="entry name" value="BIG1"/>
    <property type="match status" value="1"/>
</dbReference>
<dbReference type="InParanoid" id="A0A1Q6DSL4"/>
<evidence type="ECO:0000259" key="2">
    <source>
        <dbReference type="PROSITE" id="PS51127"/>
    </source>
</evidence>
<dbReference type="InterPro" id="IPR026371">
    <property type="entry name" value="PGF_CTERM"/>
</dbReference>
<keyword evidence="1" id="KW-1133">Transmembrane helix</keyword>
<dbReference type="EMBL" id="MSDW01000002">
    <property type="protein sequence ID" value="OKY77370.1"/>
    <property type="molecule type" value="Genomic_DNA"/>
</dbReference>
<dbReference type="InterPro" id="IPR003344">
    <property type="entry name" value="Big_1_dom"/>
</dbReference>
<organism evidence="3 4">
    <name type="scientific">Methanohalarchaeum thermophilum</name>
    <dbReference type="NCBI Taxonomy" id="1903181"/>
    <lineage>
        <taxon>Archaea</taxon>
        <taxon>Methanobacteriati</taxon>
        <taxon>Methanobacteriota</taxon>
        <taxon>Methanonatronarchaeia</taxon>
        <taxon>Methanonatronarchaeales</taxon>
        <taxon>Methanonatronarchaeaceae</taxon>
        <taxon>Candidatus Methanohalarchaeum</taxon>
    </lineage>
</organism>
<dbReference type="Pfam" id="PF18204">
    <property type="entry name" value="PGF-CTERM"/>
    <property type="match status" value="1"/>
</dbReference>
<keyword evidence="4" id="KW-1185">Reference proteome</keyword>
<protein>
    <submittedName>
        <fullName evidence="3">Lipoprotein NosD family containing CASH domain</fullName>
    </submittedName>
</protein>